<protein>
    <recommendedName>
        <fullName evidence="3">SuB0782 undefined product 764400:764714 forward MW:11955</fullName>
    </recommendedName>
</protein>
<dbReference type="HOGENOM" id="CLU_156617_0_0_9"/>
<evidence type="ECO:0000313" key="1">
    <source>
        <dbReference type="EMBL" id="AAV42222.1"/>
    </source>
</evidence>
<sequence>MKIRRNSGYSKEVAKMYIPSDVQIFSLSTELTKQVKWIDGKPTNEINGYQAWFVAEGTEPFKVKFTKRVSLPKMLNQISLTNLEACEVGSNVYFKATDLEVIN</sequence>
<dbReference type="STRING" id="272621.LBA0330"/>
<dbReference type="Proteomes" id="UP000006381">
    <property type="component" value="Chromosome"/>
</dbReference>
<keyword evidence="2" id="KW-1185">Reference proteome</keyword>
<dbReference type="AlphaFoldDB" id="Q5FM52"/>
<dbReference type="PATRIC" id="fig|272621.13.peg.316"/>
<name>Q5FM52_LACAC</name>
<organism evidence="2">
    <name type="scientific">Lactobacillus acidophilus (strain ATCC 700396 / NCK56 / N2 / NCFM)</name>
    <dbReference type="NCBI Taxonomy" id="272621"/>
    <lineage>
        <taxon>Bacteria</taxon>
        <taxon>Bacillati</taxon>
        <taxon>Bacillota</taxon>
        <taxon>Bacilli</taxon>
        <taxon>Lactobacillales</taxon>
        <taxon>Lactobacillaceae</taxon>
        <taxon>Lactobacillus</taxon>
    </lineage>
</organism>
<dbReference type="OrthoDB" id="2167828at2"/>
<evidence type="ECO:0008006" key="3">
    <source>
        <dbReference type="Google" id="ProtNLM"/>
    </source>
</evidence>
<dbReference type="BioCyc" id="LACI272621:G1G49-324-MONOMER"/>
<dbReference type="EMBL" id="CP000033">
    <property type="protein sequence ID" value="AAV42222.1"/>
    <property type="molecule type" value="Genomic_DNA"/>
</dbReference>
<dbReference type="eggNOG" id="ENOG5032ZCA">
    <property type="taxonomic scope" value="Bacteria"/>
</dbReference>
<reference evidence="1 2" key="1">
    <citation type="journal article" date="2005" name="Proc. Natl. Acad. Sci. U.S.A.">
        <title>Complete genome sequence of the probiotic lactic acid bacterium Lactobacillus acidophilus NCFM.</title>
        <authorList>
            <person name="Altermann E."/>
            <person name="Russell W.M."/>
            <person name="Azcarate-Peril M.A."/>
            <person name="Barrangou R."/>
            <person name="Buck B.L."/>
            <person name="McAuliffe O."/>
            <person name="Souther N."/>
            <person name="Dobson A."/>
            <person name="Duong T."/>
            <person name="Callanan M."/>
            <person name="Lick S."/>
            <person name="Hamrick A."/>
            <person name="Cano R."/>
            <person name="Klaenhammer T.R."/>
        </authorList>
    </citation>
    <scope>NUCLEOTIDE SEQUENCE [LARGE SCALE GENOMIC DNA]</scope>
    <source>
        <strain evidence="2">ATCC 700396 / NCK56 / N2 / NCFM</strain>
    </source>
</reference>
<dbReference type="KEGG" id="lac:LBA0330"/>
<dbReference type="RefSeq" id="WP_003549061.1">
    <property type="nucleotide sequence ID" value="NC_006814.3"/>
</dbReference>
<gene>
    <name evidence="1" type="ordered locus">LBA0330</name>
</gene>
<accession>Q5FM52</accession>
<proteinExistence type="predicted"/>
<evidence type="ECO:0000313" key="2">
    <source>
        <dbReference type="Proteomes" id="UP000006381"/>
    </source>
</evidence>